<dbReference type="Proteomes" id="UP001283361">
    <property type="component" value="Unassembled WGS sequence"/>
</dbReference>
<keyword evidence="3" id="KW-1185">Reference proteome</keyword>
<evidence type="ECO:0000313" key="2">
    <source>
        <dbReference type="EMBL" id="KAK3768982.1"/>
    </source>
</evidence>
<evidence type="ECO:0000256" key="1">
    <source>
        <dbReference type="SAM" id="MobiDB-lite"/>
    </source>
</evidence>
<reference evidence="2" key="1">
    <citation type="journal article" date="2023" name="G3 (Bethesda)">
        <title>A reference genome for the long-term kleptoplast-retaining sea slug Elysia crispata morphotype clarki.</title>
        <authorList>
            <person name="Eastman K.E."/>
            <person name="Pendleton A.L."/>
            <person name="Shaikh M.A."/>
            <person name="Suttiyut T."/>
            <person name="Ogas R."/>
            <person name="Tomko P."/>
            <person name="Gavelis G."/>
            <person name="Widhalm J.R."/>
            <person name="Wisecaver J.H."/>
        </authorList>
    </citation>
    <scope>NUCLEOTIDE SEQUENCE</scope>
    <source>
        <strain evidence="2">ECLA1</strain>
    </source>
</reference>
<comment type="caution">
    <text evidence="2">The sequence shown here is derived from an EMBL/GenBank/DDBJ whole genome shotgun (WGS) entry which is preliminary data.</text>
</comment>
<feature type="region of interest" description="Disordered" evidence="1">
    <location>
        <begin position="48"/>
        <end position="75"/>
    </location>
</feature>
<sequence>MDRWSDKLAPWLGGVQNQQTKFAQPGRAATKIHGLSSLLNREQFGQTRGALCGRPAGGEHRPGLSHTLGSDNRPEMEKRVYARVVSSLRTSLGSKMIYLDVTRPHLVVGSRHPAGTVTRWRL</sequence>
<evidence type="ECO:0000313" key="3">
    <source>
        <dbReference type="Proteomes" id="UP001283361"/>
    </source>
</evidence>
<gene>
    <name evidence="2" type="ORF">RRG08_020490</name>
</gene>
<proteinExistence type="predicted"/>
<protein>
    <submittedName>
        <fullName evidence="2">Uncharacterized protein</fullName>
    </submittedName>
</protein>
<organism evidence="2 3">
    <name type="scientific">Elysia crispata</name>
    <name type="common">lettuce slug</name>
    <dbReference type="NCBI Taxonomy" id="231223"/>
    <lineage>
        <taxon>Eukaryota</taxon>
        <taxon>Metazoa</taxon>
        <taxon>Spiralia</taxon>
        <taxon>Lophotrochozoa</taxon>
        <taxon>Mollusca</taxon>
        <taxon>Gastropoda</taxon>
        <taxon>Heterobranchia</taxon>
        <taxon>Euthyneura</taxon>
        <taxon>Panpulmonata</taxon>
        <taxon>Sacoglossa</taxon>
        <taxon>Placobranchoidea</taxon>
        <taxon>Plakobranchidae</taxon>
        <taxon>Elysia</taxon>
    </lineage>
</organism>
<dbReference type="AlphaFoldDB" id="A0AAE0ZGP1"/>
<dbReference type="EMBL" id="JAWDGP010003986">
    <property type="protein sequence ID" value="KAK3768982.1"/>
    <property type="molecule type" value="Genomic_DNA"/>
</dbReference>
<accession>A0AAE0ZGP1</accession>
<name>A0AAE0ZGP1_9GAST</name>